<evidence type="ECO:0000256" key="3">
    <source>
        <dbReference type="ARBA" id="ARBA00022829"/>
    </source>
</evidence>
<evidence type="ECO:0000256" key="4">
    <source>
        <dbReference type="ARBA" id="ARBA00022853"/>
    </source>
</evidence>
<dbReference type="CDD" id="cd04301">
    <property type="entry name" value="NAT_SF"/>
    <property type="match status" value="1"/>
</dbReference>
<keyword evidence="2" id="KW-0808">Transferase</keyword>
<evidence type="ECO:0000259" key="11">
    <source>
        <dbReference type="PROSITE" id="PS51186"/>
    </source>
</evidence>
<evidence type="ECO:0000256" key="2">
    <source>
        <dbReference type="ARBA" id="ARBA00022679"/>
    </source>
</evidence>
<evidence type="ECO:0000256" key="7">
    <source>
        <dbReference type="ARBA" id="ARBA00026111"/>
    </source>
</evidence>
<dbReference type="GO" id="GO:0004402">
    <property type="term" value="F:histone acetyltransferase activity"/>
    <property type="evidence" value="ECO:0007669"/>
    <property type="project" value="TreeGrafter"/>
</dbReference>
<dbReference type="InterPro" id="IPR016181">
    <property type="entry name" value="Acyl_CoA_acyltransferase"/>
</dbReference>
<dbReference type="AlphaFoldDB" id="A0A4Y7LNZ0"/>
<dbReference type="EMBL" id="LR000387">
    <property type="protein sequence ID" value="SVE70006.1"/>
    <property type="molecule type" value="mRNA"/>
</dbReference>
<protein>
    <recommendedName>
        <fullName evidence="8">N-alpha-acetyltransferase 60</fullName>
        <ecNumber evidence="7">2.3.1.259</ecNumber>
        <ecNumber evidence="1">2.3.1.48</ecNumber>
    </recommendedName>
</protein>
<dbReference type="EC" id="2.3.1.48" evidence="1"/>
<dbReference type="Pfam" id="PF00583">
    <property type="entry name" value="Acetyltransf_1"/>
    <property type="match status" value="1"/>
</dbReference>
<keyword evidence="4" id="KW-0156">Chromatin regulator</keyword>
<keyword evidence="5" id="KW-0012">Acyltransferase</keyword>
<dbReference type="PANTHER" id="PTHR14744">
    <property type="entry name" value="N-ALPHA-ACETYLTRANSFERASE 60"/>
    <property type="match status" value="1"/>
</dbReference>
<dbReference type="InterPro" id="IPR045141">
    <property type="entry name" value="NAA60-like"/>
</dbReference>
<evidence type="ECO:0000256" key="10">
    <source>
        <dbReference type="ARBA" id="ARBA00048848"/>
    </source>
</evidence>
<dbReference type="PROSITE" id="PS51186">
    <property type="entry name" value="GNAT"/>
    <property type="match status" value="1"/>
</dbReference>
<evidence type="ECO:0000256" key="1">
    <source>
        <dbReference type="ARBA" id="ARBA00013184"/>
    </source>
</evidence>
<proteinExistence type="evidence at transcript level"/>
<sequence length="244" mass="28581">MTSFNWYPKNNNSREQHHDVSSTYCNSVPFTSTAELQLRFLCPSDLDQVKECCSSWFPIQYPDTWYRDITSDPRFYSLAAIYQSQLVGLLIAEVKNSDAINKEDRGILDTRMYSNCHVGYILSLGVCSSLRRQGVASLLLDSFLNHVTQSENQICKAIYLHVLTMNSAAIRFYEKHYFRLHSFLPYYYSVDGKCKDGFSYVLYVNGGHPPWGLLDYLYNWCQSLYNNIIPHWYNKMKHWLQNHL</sequence>
<gene>
    <name evidence="12" type="primary">EOG090X0BM0</name>
</gene>
<evidence type="ECO:0000256" key="6">
    <source>
        <dbReference type="ARBA" id="ARBA00025774"/>
    </source>
</evidence>
<feature type="domain" description="N-acetyltransferase" evidence="11">
    <location>
        <begin position="36"/>
        <end position="205"/>
    </location>
</feature>
<evidence type="ECO:0000256" key="5">
    <source>
        <dbReference type="ARBA" id="ARBA00023315"/>
    </source>
</evidence>
<evidence type="ECO:0000256" key="8">
    <source>
        <dbReference type="ARBA" id="ARBA00026144"/>
    </source>
</evidence>
<accession>A0A4Y7LNZ0</accession>
<dbReference type="Gene3D" id="3.40.630.30">
    <property type="match status" value="1"/>
</dbReference>
<dbReference type="SUPFAM" id="SSF55729">
    <property type="entry name" value="Acyl-CoA N-acyltransferases (Nat)"/>
    <property type="match status" value="1"/>
</dbReference>
<dbReference type="GO" id="GO:0000139">
    <property type="term" value="C:Golgi membrane"/>
    <property type="evidence" value="ECO:0007669"/>
    <property type="project" value="TreeGrafter"/>
</dbReference>
<organism evidence="12">
    <name type="scientific">Eubosmina coregoni</name>
    <dbReference type="NCBI Taxonomy" id="186181"/>
    <lineage>
        <taxon>Eukaryota</taxon>
        <taxon>Metazoa</taxon>
        <taxon>Ecdysozoa</taxon>
        <taxon>Arthropoda</taxon>
        <taxon>Crustacea</taxon>
        <taxon>Branchiopoda</taxon>
        <taxon>Diplostraca</taxon>
        <taxon>Cladocera</taxon>
        <taxon>Anomopoda</taxon>
        <taxon>Bosminidae</taxon>
        <taxon>Eubosmina</taxon>
    </lineage>
</organism>
<evidence type="ECO:0000313" key="12">
    <source>
        <dbReference type="EMBL" id="SVE70006.1"/>
    </source>
</evidence>
<reference evidence="12" key="1">
    <citation type="submission" date="2018-08" db="EMBL/GenBank/DDBJ databases">
        <authorList>
            <person name="Cornetti L."/>
        </authorList>
    </citation>
    <scope>NUCLEOTIDE SEQUENCE</scope>
    <source>
        <strain evidence="12">FI-BAL1-1</strain>
    </source>
</reference>
<evidence type="ECO:0000256" key="9">
    <source>
        <dbReference type="ARBA" id="ARBA00048017"/>
    </source>
</evidence>
<dbReference type="GO" id="GO:0120518">
    <property type="term" value="F:protein N-terminal-methionine acetyltransferase activity"/>
    <property type="evidence" value="ECO:0007669"/>
    <property type="project" value="UniProtKB-EC"/>
</dbReference>
<dbReference type="InterPro" id="IPR000182">
    <property type="entry name" value="GNAT_dom"/>
</dbReference>
<dbReference type="EC" id="2.3.1.259" evidence="7"/>
<comment type="catalytic activity">
    <reaction evidence="9">
        <text>L-lysyl-[protein] + acetyl-CoA = N(6)-acetyl-L-lysyl-[protein] + CoA + H(+)</text>
        <dbReference type="Rhea" id="RHEA:45948"/>
        <dbReference type="Rhea" id="RHEA-COMP:9752"/>
        <dbReference type="Rhea" id="RHEA-COMP:10731"/>
        <dbReference type="ChEBI" id="CHEBI:15378"/>
        <dbReference type="ChEBI" id="CHEBI:29969"/>
        <dbReference type="ChEBI" id="CHEBI:57287"/>
        <dbReference type="ChEBI" id="CHEBI:57288"/>
        <dbReference type="ChEBI" id="CHEBI:61930"/>
        <dbReference type="EC" id="2.3.1.48"/>
    </reaction>
</comment>
<comment type="similarity">
    <text evidence="6">Belongs to the acetyltransferase family. NAA60 subfamily.</text>
</comment>
<name>A0A4Y7LNZ0_9CRUS</name>
<comment type="catalytic activity">
    <reaction evidence="10">
        <text>N-terminal L-methionyl-[transmembrane protein] + acetyl-CoA = N-terminal N(alpha)-acetyl-L-methionyl-[transmembrane protein] + CoA + H(+)</text>
        <dbReference type="Rhea" id="RHEA:50604"/>
        <dbReference type="Rhea" id="RHEA-COMP:12745"/>
        <dbReference type="Rhea" id="RHEA-COMP:12746"/>
        <dbReference type="ChEBI" id="CHEBI:15378"/>
        <dbReference type="ChEBI" id="CHEBI:57287"/>
        <dbReference type="ChEBI" id="CHEBI:57288"/>
        <dbReference type="ChEBI" id="CHEBI:64731"/>
        <dbReference type="ChEBI" id="CHEBI:133414"/>
        <dbReference type="EC" id="2.3.1.259"/>
    </reaction>
</comment>
<keyword evidence="3" id="KW-0159">Chromosome partition</keyword>
<dbReference type="PANTHER" id="PTHR14744:SF15">
    <property type="entry name" value="N-ALPHA-ACETYLTRANSFERASE 60"/>
    <property type="match status" value="1"/>
</dbReference>
<dbReference type="FunFam" id="3.40.630.30:FF:000092">
    <property type="entry name" value="N-alpha-acetyltransferase 60 isoform X1"/>
    <property type="match status" value="1"/>
</dbReference>
<dbReference type="GO" id="GO:0007059">
    <property type="term" value="P:chromosome segregation"/>
    <property type="evidence" value="ECO:0007669"/>
    <property type="project" value="UniProtKB-KW"/>
</dbReference>